<reference evidence="2" key="1">
    <citation type="submission" date="2022-06" db="EMBL/GenBank/DDBJ databases">
        <title>Nostosin G and Spiroidesin B from the Cyanobacterium Dolichospermum sp. NIES-1697.</title>
        <authorList>
            <person name="Phan C.-S."/>
            <person name="Mehjabin J.J."/>
            <person name="Anas A.R.J."/>
            <person name="Hayasaka M."/>
            <person name="Onoki R."/>
            <person name="Wang J."/>
            <person name="Umezawa T."/>
            <person name="Washio K."/>
            <person name="Morikawa M."/>
            <person name="Okino T."/>
        </authorList>
    </citation>
    <scope>NUCLEOTIDE SEQUENCE</scope>
    <source>
        <strain evidence="2">NIES-1697</strain>
    </source>
</reference>
<dbReference type="EMBL" id="CP099464">
    <property type="protein sequence ID" value="UUO16324.1"/>
    <property type="molecule type" value="Genomic_DNA"/>
</dbReference>
<keyword evidence="3" id="KW-1185">Reference proteome</keyword>
<name>A0ABY5LZ97_9CYAN</name>
<sequence>MNLAVGANGHSPLQSEAKKVFDEFITGLHQNINPNVTQDEAIEMLSQHLITKPVFDALFEGYEFTKYNPVSHTMQRMLDVLESQSLQREVKTLEKFYHSV</sequence>
<evidence type="ECO:0000259" key="1">
    <source>
        <dbReference type="Pfam" id="PF22240"/>
    </source>
</evidence>
<accession>A0ABY5LZ97</accession>
<protein>
    <recommendedName>
        <fullName evidence="1">Type ISP restriction-modification enzyme coupler domain-containing protein</fullName>
    </recommendedName>
</protein>
<dbReference type="Pfam" id="PF22240">
    <property type="entry name" value="ISP_coupler"/>
    <property type="match status" value="1"/>
</dbReference>
<gene>
    <name evidence="2" type="ORF">NG743_04550</name>
</gene>
<evidence type="ECO:0000313" key="3">
    <source>
        <dbReference type="Proteomes" id="UP001057561"/>
    </source>
</evidence>
<evidence type="ECO:0000313" key="2">
    <source>
        <dbReference type="EMBL" id="UUO16324.1"/>
    </source>
</evidence>
<dbReference type="RefSeq" id="WP_027404660.1">
    <property type="nucleotide sequence ID" value="NZ_CP099464.1"/>
</dbReference>
<organism evidence="2 3">
    <name type="scientific">Dolichospermum heterosporum TAC447</name>
    <dbReference type="NCBI Taxonomy" id="747523"/>
    <lineage>
        <taxon>Bacteria</taxon>
        <taxon>Bacillati</taxon>
        <taxon>Cyanobacteriota</taxon>
        <taxon>Cyanophyceae</taxon>
        <taxon>Nostocales</taxon>
        <taxon>Aphanizomenonaceae</taxon>
        <taxon>Dolichospermum</taxon>
        <taxon>Dolichospermum heterosporum</taxon>
    </lineage>
</organism>
<dbReference type="Proteomes" id="UP001057561">
    <property type="component" value="Chromosome"/>
</dbReference>
<dbReference type="InterPro" id="IPR053980">
    <property type="entry name" value="ISP_coupler"/>
</dbReference>
<feature type="domain" description="Type ISP restriction-modification enzyme coupler" evidence="1">
    <location>
        <begin position="15"/>
        <end position="100"/>
    </location>
</feature>
<proteinExistence type="predicted"/>